<dbReference type="Pfam" id="PF02515">
    <property type="entry name" value="CoA_transf_3"/>
    <property type="match status" value="2"/>
</dbReference>
<evidence type="ECO:0000256" key="2">
    <source>
        <dbReference type="ARBA" id="ARBA00022679"/>
    </source>
</evidence>
<protein>
    <submittedName>
        <fullName evidence="3">CoA transferase</fullName>
    </submittedName>
</protein>
<accession>A0ABS1VP88</accession>
<dbReference type="PANTHER" id="PTHR48228:SF6">
    <property type="entry name" value="L-CARNITINE COA-TRANSFERASE"/>
    <property type="match status" value="1"/>
</dbReference>
<proteinExistence type="inferred from homology"/>
<dbReference type="SUPFAM" id="SSF89796">
    <property type="entry name" value="CoA-transferase family III (CaiB/BaiF)"/>
    <property type="match status" value="2"/>
</dbReference>
<dbReference type="RefSeq" id="WP_202992480.1">
    <property type="nucleotide sequence ID" value="NZ_JAENHO010000004.1"/>
</dbReference>
<dbReference type="GO" id="GO:0016740">
    <property type="term" value="F:transferase activity"/>
    <property type="evidence" value="ECO:0007669"/>
    <property type="project" value="UniProtKB-KW"/>
</dbReference>
<organism evidence="3 4">
    <name type="scientific">Paractinoplanes lichenicola</name>
    <dbReference type="NCBI Taxonomy" id="2802976"/>
    <lineage>
        <taxon>Bacteria</taxon>
        <taxon>Bacillati</taxon>
        <taxon>Actinomycetota</taxon>
        <taxon>Actinomycetes</taxon>
        <taxon>Micromonosporales</taxon>
        <taxon>Micromonosporaceae</taxon>
        <taxon>Paractinoplanes</taxon>
    </lineage>
</organism>
<evidence type="ECO:0000313" key="3">
    <source>
        <dbReference type="EMBL" id="MBL7255959.1"/>
    </source>
</evidence>
<gene>
    <name evidence="3" type="ORF">JKJ07_16790</name>
</gene>
<dbReference type="Gene3D" id="3.40.50.10540">
    <property type="entry name" value="Crotonobetainyl-coa:carnitine coa-transferase, domain 1"/>
    <property type="match status" value="2"/>
</dbReference>
<dbReference type="InterPro" id="IPR023606">
    <property type="entry name" value="CoA-Trfase_III_dom_1_sf"/>
</dbReference>
<evidence type="ECO:0000313" key="4">
    <source>
        <dbReference type="Proteomes" id="UP000598996"/>
    </source>
</evidence>
<comment type="caution">
    <text evidence="3">The sequence shown here is derived from an EMBL/GenBank/DDBJ whole genome shotgun (WGS) entry which is preliminary data.</text>
</comment>
<dbReference type="EMBL" id="JAENHO010000004">
    <property type="protein sequence ID" value="MBL7255959.1"/>
    <property type="molecule type" value="Genomic_DNA"/>
</dbReference>
<keyword evidence="2 3" id="KW-0808">Transferase</keyword>
<name>A0ABS1VP88_9ACTN</name>
<evidence type="ECO:0000256" key="1">
    <source>
        <dbReference type="ARBA" id="ARBA00008383"/>
    </source>
</evidence>
<dbReference type="InterPro" id="IPR003673">
    <property type="entry name" value="CoA-Trfase_fam_III"/>
</dbReference>
<dbReference type="PANTHER" id="PTHR48228">
    <property type="entry name" value="SUCCINYL-COA--D-CITRAMALATE COA-TRANSFERASE"/>
    <property type="match status" value="1"/>
</dbReference>
<sequence>MDTDLPLTGVRVVDRTDGLGETASRLLADLGADVIRAEPATGSLSRHQEPVVDGVSLYYATHNANKRAVVAGDDDLSSLLDSADILITNNAADTRHQRPGLTVVAITDYGLTGPYRDWQATEWTHLALGGVLCRSGLPGREPLLPPGSLAYESAAAQAAWAALLAYYRGGDLVDISVYEAITQVLDPGFGIGGSATGGVPAVNGPRGRPDARHLYPIFRCADGWVRICVLAPRQWQGMFTWLGQPAEFADPELAKLGKRFAAAGRIYPAIGRLFATRTREQIVTEGQQHGVPTAALLSPTEVMQAEQFTARGAFTDVPSVPEARMPDGLLEVDGRRAGIRTPAPGHGQHTSEVLSTLTPATPGAAAPDGALPLTGLRVLDLGVIVVGAELGRLFADMGAEVIKVENRAFPDGSRQTFDGAAISASFAYGHRNKLGLGLNLRSPEGIEIFKQLVAESDVVVSNFKPGTMESLGLGYEQLAAVNPGIVIADSSAFGPTGPWSRRMGYGPLVRASTGLSGLWRYLDDEGGHSDASTIYPDHIAARIEAVAILAKLIARRHSGRGGTVSVAQAEVIMGQLQHQLALESVRPGSLTAVGNTGPADAPYGLFPCAGDDEWCVVTVRGDNDWQRLAQLLGTDLDLPTADDRIAHREQIDALVSAWTSARPPRRAMAELQAAGVPAAMMQRVPELLDDPHLAHRGFFRTMHHPHITEPMPTENGPAVFKSIGPPPLEPAPLPGEHSRDVLIRVLGMPADEVDALITAGIVEQWTDAHATSVERV</sequence>
<dbReference type="InterPro" id="IPR044855">
    <property type="entry name" value="CoA-Trfase_III_dom3_sf"/>
</dbReference>
<dbReference type="Proteomes" id="UP000598996">
    <property type="component" value="Unassembled WGS sequence"/>
</dbReference>
<reference evidence="3 4" key="1">
    <citation type="submission" date="2021-01" db="EMBL/GenBank/DDBJ databases">
        <title>Actinoplanes sp. nov. LDG1-01 isolated from lichen.</title>
        <authorList>
            <person name="Saeng-In P."/>
            <person name="Phongsopitanun W."/>
            <person name="Kanchanasin P."/>
            <person name="Yuki M."/>
            <person name="Kudo T."/>
            <person name="Ohkuma M."/>
            <person name="Tanasupawat S."/>
        </authorList>
    </citation>
    <scope>NUCLEOTIDE SEQUENCE [LARGE SCALE GENOMIC DNA]</scope>
    <source>
        <strain evidence="3 4">LDG1-01</strain>
    </source>
</reference>
<dbReference type="InterPro" id="IPR050509">
    <property type="entry name" value="CoA-transferase_III"/>
</dbReference>
<comment type="similarity">
    <text evidence="1">Belongs to the CoA-transferase III family.</text>
</comment>
<keyword evidence="4" id="KW-1185">Reference proteome</keyword>
<dbReference type="Gene3D" id="3.30.1540.10">
    <property type="entry name" value="formyl-coa transferase, domain 3"/>
    <property type="match status" value="2"/>
</dbReference>